<keyword evidence="3" id="KW-1185">Reference proteome</keyword>
<protein>
    <submittedName>
        <fullName evidence="2">Uncharacterized protein</fullName>
    </submittedName>
</protein>
<name>A0A9J5XJ12_SOLCO</name>
<accession>A0A9J5XJ12</accession>
<dbReference type="EMBL" id="JACXVP010000009">
    <property type="protein sequence ID" value="KAG5587741.1"/>
    <property type="molecule type" value="Genomic_DNA"/>
</dbReference>
<dbReference type="Proteomes" id="UP000824120">
    <property type="component" value="Chromosome 9"/>
</dbReference>
<feature type="transmembrane region" description="Helical" evidence="1">
    <location>
        <begin position="12"/>
        <end position="32"/>
    </location>
</feature>
<dbReference type="AlphaFoldDB" id="A0A9J5XJ12"/>
<evidence type="ECO:0000313" key="3">
    <source>
        <dbReference type="Proteomes" id="UP000824120"/>
    </source>
</evidence>
<reference evidence="2 3" key="1">
    <citation type="submission" date="2020-09" db="EMBL/GenBank/DDBJ databases">
        <title>De no assembly of potato wild relative species, Solanum commersonii.</title>
        <authorList>
            <person name="Cho K."/>
        </authorList>
    </citation>
    <scope>NUCLEOTIDE SEQUENCE [LARGE SCALE GENOMIC DNA]</scope>
    <source>
        <strain evidence="2">LZ3.2</strain>
        <tissue evidence="2">Leaf</tissue>
    </source>
</reference>
<comment type="caution">
    <text evidence="2">The sequence shown here is derived from an EMBL/GenBank/DDBJ whole genome shotgun (WGS) entry which is preliminary data.</text>
</comment>
<organism evidence="2 3">
    <name type="scientific">Solanum commersonii</name>
    <name type="common">Commerson's wild potato</name>
    <name type="synonym">Commerson's nightshade</name>
    <dbReference type="NCBI Taxonomy" id="4109"/>
    <lineage>
        <taxon>Eukaryota</taxon>
        <taxon>Viridiplantae</taxon>
        <taxon>Streptophyta</taxon>
        <taxon>Embryophyta</taxon>
        <taxon>Tracheophyta</taxon>
        <taxon>Spermatophyta</taxon>
        <taxon>Magnoliopsida</taxon>
        <taxon>eudicotyledons</taxon>
        <taxon>Gunneridae</taxon>
        <taxon>Pentapetalae</taxon>
        <taxon>asterids</taxon>
        <taxon>lamiids</taxon>
        <taxon>Solanales</taxon>
        <taxon>Solanaceae</taxon>
        <taxon>Solanoideae</taxon>
        <taxon>Solaneae</taxon>
        <taxon>Solanum</taxon>
    </lineage>
</organism>
<evidence type="ECO:0000256" key="1">
    <source>
        <dbReference type="SAM" id="Phobius"/>
    </source>
</evidence>
<sequence>METAVRLVNAYMVEGVLLLIVIVAIKVLAISFKHTKPILPSLVRETFEDHEPLLIVAAKVIQKNVEILQLT</sequence>
<keyword evidence="1" id="KW-0812">Transmembrane</keyword>
<keyword evidence="1" id="KW-1133">Transmembrane helix</keyword>
<gene>
    <name evidence="2" type="ORF">H5410_048175</name>
</gene>
<keyword evidence="1" id="KW-0472">Membrane</keyword>
<proteinExistence type="predicted"/>
<evidence type="ECO:0000313" key="2">
    <source>
        <dbReference type="EMBL" id="KAG5587741.1"/>
    </source>
</evidence>